<dbReference type="InterPro" id="IPR036052">
    <property type="entry name" value="TrpB-like_PALP_sf"/>
</dbReference>
<keyword evidence="6" id="KW-1185">Reference proteome</keyword>
<reference evidence="5 6" key="1">
    <citation type="journal article" date="2019" name="ACS Chem. Biol.">
        <title>Identification and Mobilization of a Cryptic Antibiotic Biosynthesis Gene Locus from a Human-Pathogenic Nocardia Isolate.</title>
        <authorList>
            <person name="Herisse M."/>
            <person name="Ishida K."/>
            <person name="Porter J.L."/>
            <person name="Howden B."/>
            <person name="Hertweck C."/>
            <person name="Stinear T.P."/>
            <person name="Pidot S.J."/>
        </authorList>
    </citation>
    <scope>NUCLEOTIDE SEQUENCE [LARGE SCALE GENOMIC DNA]</scope>
    <source>
        <strain evidence="5 6">AUSMDU00012717</strain>
    </source>
</reference>
<evidence type="ECO:0000259" key="4">
    <source>
        <dbReference type="Pfam" id="PF00291"/>
    </source>
</evidence>
<gene>
    <name evidence="5" type="ORF">F5544_39365</name>
</gene>
<dbReference type="InterPro" id="IPR001926">
    <property type="entry name" value="TrpB-like_PALP"/>
</dbReference>
<name>A0A6G9YR57_9NOCA</name>
<sequence length="515" mass="54394">MVWRIACGTTPFAWPSNRDEPCSPTPDAPSSGCRAAKSATRRDIRIICSPSTAPASAFPSSGSRASICPIRCSGPPVPAPRPPPASARPPASTPICSAGGAFRYPAPPSSAICSSTPIRPATKWIRTSRPFTNSRSRRRSCCTRPGIGTAGRSKPDNPPPPNEITHHTRRSSMPLVTRVTDLIGRTPLFELATTATGTRLLLKLEQFNPTGAAKIRMAREMVLDAERRGLLRDGGHIIESTSGNTGLGLAVVAAERGYRFTAVVDHHACKDKLRAMRAMGAELVFVAEEGDEDLATSAREDLAAAMAAERADAYFTEQHNNDANAVGYYAVAEELLADVERVDILLSAVGTGGSLFGTATRLRQLGCVPYVIGVEPVGSIAFGGPGGPYWQSGTGTPPGATIGTAVDYSLLDEGVKVSDIAAFATARAVAAELGLMIGGSAGGSVHAALTRMDEFPPGSTIVTIVCDGGEKYLDTVFDDDWMRERELLDPAAELEVRELLGRYAPAARRPLVDAR</sequence>
<dbReference type="CDD" id="cd01561">
    <property type="entry name" value="CBS_like"/>
    <property type="match status" value="1"/>
</dbReference>
<dbReference type="GO" id="GO:1901605">
    <property type="term" value="P:alpha-amino acid metabolic process"/>
    <property type="evidence" value="ECO:0007669"/>
    <property type="project" value="UniProtKB-ARBA"/>
</dbReference>
<organism evidence="5 6">
    <name type="scientific">Nocardia arthritidis</name>
    <dbReference type="NCBI Taxonomy" id="228602"/>
    <lineage>
        <taxon>Bacteria</taxon>
        <taxon>Bacillati</taxon>
        <taxon>Actinomycetota</taxon>
        <taxon>Actinomycetes</taxon>
        <taxon>Mycobacteriales</taxon>
        <taxon>Nocardiaceae</taxon>
        <taxon>Nocardia</taxon>
    </lineage>
</organism>
<dbReference type="InterPro" id="IPR050214">
    <property type="entry name" value="Cys_Synth/Cystath_Beta-Synth"/>
</dbReference>
<keyword evidence="2" id="KW-0663">Pyridoxal phosphate</keyword>
<dbReference type="Gene3D" id="3.40.50.1100">
    <property type="match status" value="2"/>
</dbReference>
<dbReference type="SUPFAM" id="SSF53686">
    <property type="entry name" value="Tryptophan synthase beta subunit-like PLP-dependent enzymes"/>
    <property type="match status" value="1"/>
</dbReference>
<evidence type="ECO:0000256" key="1">
    <source>
        <dbReference type="ARBA" id="ARBA00001933"/>
    </source>
</evidence>
<dbReference type="KEGG" id="nah:F5544_39365"/>
<feature type="region of interest" description="Disordered" evidence="3">
    <location>
        <begin position="134"/>
        <end position="172"/>
    </location>
</feature>
<evidence type="ECO:0000256" key="2">
    <source>
        <dbReference type="ARBA" id="ARBA00022898"/>
    </source>
</evidence>
<evidence type="ECO:0000313" key="5">
    <source>
        <dbReference type="EMBL" id="QIS15692.1"/>
    </source>
</evidence>
<dbReference type="EMBL" id="CP046172">
    <property type="protein sequence ID" value="QIS15692.1"/>
    <property type="molecule type" value="Genomic_DNA"/>
</dbReference>
<evidence type="ECO:0000313" key="6">
    <source>
        <dbReference type="Proteomes" id="UP000503540"/>
    </source>
</evidence>
<comment type="cofactor">
    <cofactor evidence="1">
        <name>pyridoxal 5'-phosphate</name>
        <dbReference type="ChEBI" id="CHEBI:597326"/>
    </cofactor>
</comment>
<dbReference type="Pfam" id="PF00291">
    <property type="entry name" value="PALP"/>
    <property type="match status" value="1"/>
</dbReference>
<accession>A0A6G9YR57</accession>
<dbReference type="PANTHER" id="PTHR10314">
    <property type="entry name" value="CYSTATHIONINE BETA-SYNTHASE"/>
    <property type="match status" value="1"/>
</dbReference>
<feature type="domain" description="Tryptophan synthase beta chain-like PALP" evidence="4">
    <location>
        <begin position="179"/>
        <end position="467"/>
    </location>
</feature>
<proteinExistence type="predicted"/>
<dbReference type="Proteomes" id="UP000503540">
    <property type="component" value="Chromosome"/>
</dbReference>
<dbReference type="AlphaFoldDB" id="A0A6G9YR57"/>
<protein>
    <submittedName>
        <fullName evidence="5">Pyridoxal-phosphate dependent enzyme</fullName>
    </submittedName>
</protein>
<evidence type="ECO:0000256" key="3">
    <source>
        <dbReference type="SAM" id="MobiDB-lite"/>
    </source>
</evidence>